<dbReference type="InterPro" id="IPR003593">
    <property type="entry name" value="AAA+_ATPase"/>
</dbReference>
<dbReference type="InterPro" id="IPR027417">
    <property type="entry name" value="P-loop_NTPase"/>
</dbReference>
<dbReference type="EMBL" id="FOLY01000005">
    <property type="protein sequence ID" value="SFC74442.1"/>
    <property type="molecule type" value="Genomic_DNA"/>
</dbReference>
<evidence type="ECO:0000313" key="17">
    <source>
        <dbReference type="EMBL" id="SFC74442.1"/>
    </source>
</evidence>
<dbReference type="GO" id="GO:0005525">
    <property type="term" value="F:GTP binding"/>
    <property type="evidence" value="ECO:0007669"/>
    <property type="project" value="UniProtKB-UniRule"/>
</dbReference>
<organism evidence="17 18">
    <name type="scientific">Kushneria avicenniae</name>
    <dbReference type="NCBI Taxonomy" id="402385"/>
    <lineage>
        <taxon>Bacteria</taxon>
        <taxon>Pseudomonadati</taxon>
        <taxon>Pseudomonadota</taxon>
        <taxon>Gammaproteobacteria</taxon>
        <taxon>Oceanospirillales</taxon>
        <taxon>Halomonadaceae</taxon>
        <taxon>Kushneria</taxon>
    </lineage>
</organism>
<accession>A0A1I1LPG2</accession>
<evidence type="ECO:0000259" key="15">
    <source>
        <dbReference type="SMART" id="SM00382"/>
    </source>
</evidence>
<feature type="domain" description="SRP54-type proteins GTP-binding" evidence="16">
    <location>
        <begin position="186"/>
        <end position="397"/>
    </location>
</feature>
<evidence type="ECO:0000256" key="6">
    <source>
        <dbReference type="ARBA" id="ARBA00022741"/>
    </source>
</evidence>
<evidence type="ECO:0000256" key="4">
    <source>
        <dbReference type="ARBA" id="ARBA00022448"/>
    </source>
</evidence>
<dbReference type="OrthoDB" id="9778554at2"/>
<dbReference type="SUPFAM" id="SSF52540">
    <property type="entry name" value="P-loop containing nucleoside triphosphate hydrolases"/>
    <property type="match status" value="1"/>
</dbReference>
<gene>
    <name evidence="17" type="ORF">SAMN05421848_2582</name>
</gene>
<keyword evidence="10" id="KW-0472">Membrane</keyword>
<keyword evidence="8" id="KW-0653">Protein transport</keyword>
<keyword evidence="4" id="KW-0813">Transport</keyword>
<keyword evidence="17" id="KW-0282">Flagellum</keyword>
<dbReference type="CDD" id="cd17873">
    <property type="entry name" value="FlhF"/>
    <property type="match status" value="1"/>
</dbReference>
<evidence type="ECO:0000256" key="14">
    <source>
        <dbReference type="SAM" id="MobiDB-lite"/>
    </source>
</evidence>
<dbReference type="RefSeq" id="WP_090134696.1">
    <property type="nucleotide sequence ID" value="NZ_FOLY01000005.1"/>
</dbReference>
<dbReference type="SMART" id="SM00962">
    <property type="entry name" value="SRP54"/>
    <property type="match status" value="1"/>
</dbReference>
<evidence type="ECO:0000256" key="13">
    <source>
        <dbReference type="NCBIfam" id="TIGR03499"/>
    </source>
</evidence>
<keyword evidence="11" id="KW-1006">Bacterial flagellum protein export</keyword>
<evidence type="ECO:0000256" key="1">
    <source>
        <dbReference type="ARBA" id="ARBA00004413"/>
    </source>
</evidence>
<dbReference type="Pfam" id="PF00448">
    <property type="entry name" value="SRP54"/>
    <property type="match status" value="1"/>
</dbReference>
<keyword evidence="17" id="KW-0966">Cell projection</keyword>
<evidence type="ECO:0000256" key="10">
    <source>
        <dbReference type="ARBA" id="ARBA00023136"/>
    </source>
</evidence>
<name>A0A1I1LPG2_9GAMM</name>
<feature type="region of interest" description="Disordered" evidence="14">
    <location>
        <begin position="50"/>
        <end position="78"/>
    </location>
</feature>
<evidence type="ECO:0000256" key="8">
    <source>
        <dbReference type="ARBA" id="ARBA00022927"/>
    </source>
</evidence>
<keyword evidence="7" id="KW-1005">Bacterial flagellum biogenesis</keyword>
<proteinExistence type="inferred from homology"/>
<evidence type="ECO:0000256" key="7">
    <source>
        <dbReference type="ARBA" id="ARBA00022795"/>
    </source>
</evidence>
<evidence type="ECO:0000256" key="12">
    <source>
        <dbReference type="ARBA" id="ARBA00025337"/>
    </source>
</evidence>
<dbReference type="GO" id="GO:0015031">
    <property type="term" value="P:protein transport"/>
    <property type="evidence" value="ECO:0007669"/>
    <property type="project" value="UniProtKB-KW"/>
</dbReference>
<evidence type="ECO:0000256" key="2">
    <source>
        <dbReference type="ARBA" id="ARBA00008531"/>
    </source>
</evidence>
<evidence type="ECO:0000256" key="5">
    <source>
        <dbReference type="ARBA" id="ARBA00022475"/>
    </source>
</evidence>
<sequence length="764" mass="83249">MGVHRFIGTSARDAMRQVRETLGDEALILSNRQVDGGVEIVAMLDADQQSLTGHERPPEPAAPSPVAPDPEPAPRPVSVTAPQEMQAFSAQLMNEFAAMRDLLDSRLSAAPAPEEAKATPATRLRQRMIGVGFSQTLVRELIALLPAEFADTADEEIDEALNGWISRQLAARLETLDANSDLLAEGGVMALIGPTGVGKTTTTAKLASRYVMAHGNRDAALITTDSYRIGAQEQLRIYARLLGVEVHALEGDGDLGALLARLMTPRRALLQMQRATPKRTILIDTLGMSQRDPRLATEVARLGEAGVPIATLLVLDAASHGDTLEQVVAAYQQAAAQAGTPIRGCIITKLDESARPATVLDILARHRLQVLFVGNGQRVPEDLAAVDVAALVHEALSVDSASPFGYDAATLAEMAGQTRQSKAHALSRDVVSHGRSLQAMFETLARRAPGTTLLEQLWTHGMSNAASESFAAHMAARAPITMAPGEEQALWWSKEKGSRRQDWLMPLVSLDDHGLPLPQTWLRHRLPTSEAERMRWARETHQSVWHLMAAPPAPGEMHRLSADRQLWMAAATASRQVRHQGERQRLVDLAGLADEVDQRQCRWRGRTVTMVLSCLPALYETRGSTASVEVLVWYARLHDVDDNRVLAQRYWLSNAVTGRDVASRLARAVALEGLEGLTRQAMRRLEEHGVARSDRETRLQLASGLAALATRLELCGEDWAMDVRAQLFNLSGGTRRRTGTVLLEALLQAFTARDALREARGAGA</sequence>
<dbReference type="PANTHER" id="PTHR43134">
    <property type="entry name" value="SIGNAL RECOGNITION PARTICLE RECEPTOR SUBUNIT ALPHA"/>
    <property type="match status" value="1"/>
</dbReference>
<dbReference type="STRING" id="402385.SAMN05421848_2582"/>
<dbReference type="AlphaFoldDB" id="A0A1I1LPG2"/>
<dbReference type="PANTHER" id="PTHR43134:SF3">
    <property type="entry name" value="FLAGELLAR BIOSYNTHESIS PROTEIN FLHF"/>
    <property type="match status" value="1"/>
</dbReference>
<evidence type="ECO:0000259" key="16">
    <source>
        <dbReference type="SMART" id="SM00962"/>
    </source>
</evidence>
<dbReference type="NCBIfam" id="TIGR03499">
    <property type="entry name" value="FlhF"/>
    <property type="match status" value="1"/>
</dbReference>
<evidence type="ECO:0000256" key="9">
    <source>
        <dbReference type="ARBA" id="ARBA00023134"/>
    </source>
</evidence>
<dbReference type="GO" id="GO:0005047">
    <property type="term" value="F:signal recognition particle binding"/>
    <property type="evidence" value="ECO:0007669"/>
    <property type="project" value="TreeGrafter"/>
</dbReference>
<protein>
    <recommendedName>
        <fullName evidence="3 13">Flagellar biosynthesis protein FlhF</fullName>
    </recommendedName>
</protein>
<keyword evidence="5" id="KW-1003">Cell membrane</keyword>
<feature type="domain" description="AAA+ ATPase" evidence="15">
    <location>
        <begin position="185"/>
        <end position="378"/>
    </location>
</feature>
<comment type="subcellular location">
    <subcellularLocation>
        <location evidence="1">Cell membrane</location>
        <topology evidence="1">Peripheral membrane protein</topology>
        <orientation evidence="1">Cytoplasmic side</orientation>
    </subcellularLocation>
</comment>
<dbReference type="InterPro" id="IPR047040">
    <property type="entry name" value="FlhF__GTPase_dom"/>
</dbReference>
<comment type="function">
    <text evidence="12">Necessary for flagellar biosynthesis. May be involved in translocation of the flagellum.</text>
</comment>
<dbReference type="GO" id="GO:0003924">
    <property type="term" value="F:GTPase activity"/>
    <property type="evidence" value="ECO:0007669"/>
    <property type="project" value="UniProtKB-UniRule"/>
</dbReference>
<comment type="similarity">
    <text evidence="2">Belongs to the GTP-binding SRP family.</text>
</comment>
<evidence type="ECO:0000256" key="11">
    <source>
        <dbReference type="ARBA" id="ARBA00023225"/>
    </source>
</evidence>
<keyword evidence="6" id="KW-0547">Nucleotide-binding</keyword>
<reference evidence="18" key="1">
    <citation type="submission" date="2016-10" db="EMBL/GenBank/DDBJ databases">
        <authorList>
            <person name="Varghese N."/>
            <person name="Submissions S."/>
        </authorList>
    </citation>
    <scope>NUCLEOTIDE SEQUENCE [LARGE SCALE GENOMIC DNA]</scope>
    <source>
        <strain evidence="18">DSM 23439</strain>
    </source>
</reference>
<keyword evidence="17" id="KW-0969">Cilium</keyword>
<keyword evidence="18" id="KW-1185">Reference proteome</keyword>
<evidence type="ECO:0000256" key="3">
    <source>
        <dbReference type="ARBA" id="ARBA00014919"/>
    </source>
</evidence>
<dbReference type="GO" id="GO:0006614">
    <property type="term" value="P:SRP-dependent cotranslational protein targeting to membrane"/>
    <property type="evidence" value="ECO:0007669"/>
    <property type="project" value="UniProtKB-UniRule"/>
</dbReference>
<dbReference type="Proteomes" id="UP000199046">
    <property type="component" value="Unassembled WGS sequence"/>
</dbReference>
<feature type="compositionally biased region" description="Pro residues" evidence="14">
    <location>
        <begin position="59"/>
        <end position="75"/>
    </location>
</feature>
<dbReference type="GO" id="GO:0005886">
    <property type="term" value="C:plasma membrane"/>
    <property type="evidence" value="ECO:0007669"/>
    <property type="project" value="UniProtKB-SubCell"/>
</dbReference>
<dbReference type="InterPro" id="IPR020006">
    <property type="entry name" value="FlhF"/>
</dbReference>
<dbReference type="Gene3D" id="3.40.50.300">
    <property type="entry name" value="P-loop containing nucleotide triphosphate hydrolases"/>
    <property type="match status" value="1"/>
</dbReference>
<dbReference type="InterPro" id="IPR000897">
    <property type="entry name" value="SRP54_GTPase_dom"/>
</dbReference>
<dbReference type="SMART" id="SM00382">
    <property type="entry name" value="AAA"/>
    <property type="match status" value="1"/>
</dbReference>
<evidence type="ECO:0000313" key="18">
    <source>
        <dbReference type="Proteomes" id="UP000199046"/>
    </source>
</evidence>
<dbReference type="GO" id="GO:0044781">
    <property type="term" value="P:bacterial-type flagellum organization"/>
    <property type="evidence" value="ECO:0007669"/>
    <property type="project" value="UniProtKB-UniRule"/>
</dbReference>
<keyword evidence="9" id="KW-0342">GTP-binding</keyword>
<dbReference type="FunFam" id="3.40.50.300:FF:000695">
    <property type="entry name" value="Flagellar biosynthesis regulator FlhF"/>
    <property type="match status" value="1"/>
</dbReference>